<organism evidence="2 3">
    <name type="scientific">Desulfuromonas soudanensis</name>
    <dbReference type="NCBI Taxonomy" id="1603606"/>
    <lineage>
        <taxon>Bacteria</taxon>
        <taxon>Pseudomonadati</taxon>
        <taxon>Thermodesulfobacteriota</taxon>
        <taxon>Desulfuromonadia</taxon>
        <taxon>Desulfuromonadales</taxon>
        <taxon>Desulfuromonadaceae</taxon>
        <taxon>Desulfuromonas</taxon>
    </lineage>
</organism>
<sequence>MAKRPAKSDSAQLSLLDLIQRAQEMAESAADQGSLCIEAQLRRSLSEAIKGCPLSIHQVAGEMSHLLGETITAEMIYSWTAESKTRHQLWGSRLPAFCRATGSRRPMEILAEAAGLFTLPGPEALRAEIQKLREEEQAAARERKKRECFLREMEGGRS</sequence>
<keyword evidence="3" id="KW-1185">Reference proteome</keyword>
<dbReference type="PATRIC" id="fig|1603606.3.peg.917"/>
<dbReference type="OrthoDB" id="5405665at2"/>
<dbReference type="Proteomes" id="UP000057158">
    <property type="component" value="Chromosome"/>
</dbReference>
<proteinExistence type="predicted"/>
<evidence type="ECO:0000313" key="3">
    <source>
        <dbReference type="Proteomes" id="UP000057158"/>
    </source>
</evidence>
<dbReference type="RefSeq" id="WP_053549813.1">
    <property type="nucleotide sequence ID" value="NZ_CP010802.1"/>
</dbReference>
<accession>A0A0M4CZT6</accession>
<dbReference type="AlphaFoldDB" id="A0A0M4CZT6"/>
<feature type="coiled-coil region" evidence="1">
    <location>
        <begin position="125"/>
        <end position="152"/>
    </location>
</feature>
<evidence type="ECO:0000313" key="2">
    <source>
        <dbReference type="EMBL" id="ALC15621.1"/>
    </source>
</evidence>
<reference evidence="2 3" key="1">
    <citation type="submission" date="2015-07" db="EMBL/GenBank/DDBJ databases">
        <title>Isolation and Genomic Characterization of a Novel Halophilic Metal-Reducing Deltaproteobacterium from the Deep Subsurface.</title>
        <authorList>
            <person name="Badalamenti J.P."/>
            <person name="Summers Z.M."/>
            <person name="Gralnick J.A."/>
            <person name="Bond D.R."/>
        </authorList>
    </citation>
    <scope>NUCLEOTIDE SEQUENCE [LARGE SCALE GENOMIC DNA]</scope>
    <source>
        <strain evidence="2 3">WTL</strain>
    </source>
</reference>
<gene>
    <name evidence="2" type="ORF">DSOUD_0834</name>
</gene>
<keyword evidence="1" id="KW-0175">Coiled coil</keyword>
<dbReference type="EMBL" id="CP010802">
    <property type="protein sequence ID" value="ALC15621.1"/>
    <property type="molecule type" value="Genomic_DNA"/>
</dbReference>
<dbReference type="KEGG" id="des:DSOUD_0834"/>
<dbReference type="STRING" id="1603606.DSOUD_0834"/>
<evidence type="ECO:0000256" key="1">
    <source>
        <dbReference type="SAM" id="Coils"/>
    </source>
</evidence>
<name>A0A0M4CZT6_9BACT</name>
<protein>
    <submittedName>
        <fullName evidence="2">Uncharacterized protein</fullName>
    </submittedName>
</protein>